<dbReference type="CDD" id="cd12278">
    <property type="entry name" value="RRM_eIF3B"/>
    <property type="match status" value="1"/>
</dbReference>
<keyword evidence="4 6" id="KW-0694">RNA-binding</keyword>
<dbReference type="Gene3D" id="2.130.10.10">
    <property type="entry name" value="YVTN repeat-like/Quinoprotein amine dehydrogenase"/>
    <property type="match status" value="2"/>
</dbReference>
<evidence type="ECO:0000259" key="8">
    <source>
        <dbReference type="Pfam" id="PF08662"/>
    </source>
</evidence>
<dbReference type="GO" id="GO:0003743">
    <property type="term" value="F:translation initiation factor activity"/>
    <property type="evidence" value="ECO:0007669"/>
    <property type="project" value="UniProtKB-UniRule"/>
</dbReference>
<dbReference type="Gene3D" id="3.30.70.330">
    <property type="match status" value="1"/>
</dbReference>
<dbReference type="InterPro" id="IPR034363">
    <property type="entry name" value="eIF3B_RRM"/>
</dbReference>
<organism evidence="9">
    <name type="scientific">Theileria annulata</name>
    <dbReference type="NCBI Taxonomy" id="5874"/>
    <lineage>
        <taxon>Eukaryota</taxon>
        <taxon>Sar</taxon>
        <taxon>Alveolata</taxon>
        <taxon>Apicomplexa</taxon>
        <taxon>Aconoidasida</taxon>
        <taxon>Piroplasmida</taxon>
        <taxon>Theileriidae</taxon>
        <taxon>Theileria</taxon>
    </lineage>
</organism>
<sequence>MVRVNPSDLSQEELEIGILDWVSDDDEEFDQSQLERFYEQDPPVTLDKSFKRTLMGIFYFLKLFSVLGLPVVGPEKHDRLRDVVRKTITKELEKKGCEIQTPFVLEIPTDNSKQTKGLAFFTFGTPFEANMALKFINKFKLDSSHAFKAILVDNFDMIVSDDNKCVPPLKTFGFTREGIRDWWIMGERMRDQFVIRYADKTEVYWFDSVHREPKLAYDGSRERAEGRRPWADQKVEWSPNGSYLAVYKWAGIALYGGNNFELKIRFEHKNVKNIQFSPCEEYLLTWDGSKGEDRHEKSICIWRVITGELLRSFPTPLKSPKGGDFPHLLWNRTGKYIAMLNQFLEGSEVLVYRLPEMTLIEGPDGKPAPLKYSAEKFDWSPQDDILSVVIPGSLDTPARLVLVEIPSRRELSSRNVYNVCEVAMHWHSKGDCLCLRTTISKKTGKKGRKQFNQLEIFRLRERNIPVDTIQIQDATVKQLHWEEGGSKRFALIVKDEETRSHSIRFYKVSDVGATRDTVWTTTFDITSQLNHMQWSPAGNYFVLGGLGAEGSLFFCALNDNDKVDVLYKDEHFMMNTIRWSSCGRYLATCVNVPMPQHNATTSDSFRYSAEAGYCLWTFQGRLLCKDRKENFYSFDFRPHPTPLLKRTEIEKIKKNLKEYTKRYDLIDEKERKDYRDSYLQKRQNNLDAFKQLYSSLLQWYTSQDNYLEFKSGWDKFLNPLDWEVTDEVYQEVIDIKEEVFE</sequence>
<dbReference type="GO" id="GO:0031369">
    <property type="term" value="F:translation initiation factor binding"/>
    <property type="evidence" value="ECO:0007669"/>
    <property type="project" value="InterPro"/>
</dbReference>
<comment type="subunit">
    <text evidence="6 7">Component of the eukaryotic translation initiation factor 3 (eIF-3) complex.</text>
</comment>
<evidence type="ECO:0000256" key="3">
    <source>
        <dbReference type="ARBA" id="ARBA00022540"/>
    </source>
</evidence>
<dbReference type="InterPro" id="IPR012677">
    <property type="entry name" value="Nucleotide-bd_a/b_plait_sf"/>
</dbReference>
<dbReference type="PANTHER" id="PTHR14068">
    <property type="entry name" value="EUKARYOTIC TRANSLATION INITIATION FACTOR 3 EIF3 -RELATED"/>
    <property type="match status" value="1"/>
</dbReference>
<evidence type="ECO:0000256" key="1">
    <source>
        <dbReference type="ARBA" id="ARBA00004496"/>
    </source>
</evidence>
<comment type="subcellular location">
    <subcellularLocation>
        <location evidence="1 6 7">Cytoplasm</location>
    </subcellularLocation>
</comment>
<protein>
    <recommendedName>
        <fullName evidence="6 7">Eukaryotic translation initiation factor 3 subunit B</fullName>
        <shortName evidence="6 7">eIF3b</shortName>
    </recommendedName>
    <alternativeName>
        <fullName evidence="6">Eukaryotic translation initiation factor 3 subunit 9</fullName>
    </alternativeName>
</protein>
<keyword evidence="5 6" id="KW-0648">Protein biosynthesis</keyword>
<keyword evidence="2 6" id="KW-0963">Cytoplasm</keyword>
<keyword evidence="3 6" id="KW-0396">Initiation factor</keyword>
<dbReference type="EMBL" id="UIVS01000004">
    <property type="protein sequence ID" value="SVP94942.1"/>
    <property type="molecule type" value="Genomic_DNA"/>
</dbReference>
<dbReference type="GO" id="GO:0005852">
    <property type="term" value="C:eukaryotic translation initiation factor 3 complex"/>
    <property type="evidence" value="ECO:0007669"/>
    <property type="project" value="UniProtKB-UniRule"/>
</dbReference>
<dbReference type="HAMAP" id="MF_03001">
    <property type="entry name" value="eIF3b"/>
    <property type="match status" value="1"/>
</dbReference>
<dbReference type="GO" id="GO:0001732">
    <property type="term" value="P:formation of cytoplasmic translation initiation complex"/>
    <property type="evidence" value="ECO:0007669"/>
    <property type="project" value="UniProtKB-UniRule"/>
</dbReference>
<reference evidence="9" key="1">
    <citation type="submission" date="2018-07" db="EMBL/GenBank/DDBJ databases">
        <authorList>
            <person name="Quirk P.G."/>
            <person name="Krulwich T.A."/>
        </authorList>
    </citation>
    <scope>NUCLEOTIDE SEQUENCE</scope>
    <source>
        <strain evidence="9">Anand</strain>
    </source>
</reference>
<dbReference type="Pfam" id="PF08662">
    <property type="entry name" value="eIF2A"/>
    <property type="match status" value="1"/>
</dbReference>
<dbReference type="VEuPathDB" id="PiroplasmaDB:TA07540"/>
<evidence type="ECO:0000256" key="6">
    <source>
        <dbReference type="HAMAP-Rule" id="MF_03001"/>
    </source>
</evidence>
<comment type="function">
    <text evidence="6">RNA-binding component of the eukaryotic translation initiation factor 3 (eIF-3) complex, which is involved in protein synthesis of a specialized repertoire of mRNAs and, together with other initiation factors, stimulates binding of mRNA and methionyl-tRNAi to the 40S ribosome. The eIF-3 complex specifically targets and initiates translation of a subset of mRNAs involved in cell proliferation.</text>
</comment>
<evidence type="ECO:0000256" key="7">
    <source>
        <dbReference type="PIRNR" id="PIRNR036424"/>
    </source>
</evidence>
<evidence type="ECO:0000256" key="4">
    <source>
        <dbReference type="ARBA" id="ARBA00022884"/>
    </source>
</evidence>
<dbReference type="SUPFAM" id="SSF82171">
    <property type="entry name" value="DPP6 N-terminal domain-like"/>
    <property type="match status" value="1"/>
</dbReference>
<gene>
    <name evidence="9" type="ORF">TAT_000321200</name>
    <name evidence="10" type="ORF">TAV_000321100</name>
</gene>
<dbReference type="PIRSF" id="PIRSF036424">
    <property type="entry name" value="eIF3b"/>
    <property type="match status" value="1"/>
</dbReference>
<proteinExistence type="inferred from homology"/>
<dbReference type="InterPro" id="IPR011400">
    <property type="entry name" value="EIF3B"/>
</dbReference>
<dbReference type="GO" id="GO:0016282">
    <property type="term" value="C:eukaryotic 43S preinitiation complex"/>
    <property type="evidence" value="ECO:0007669"/>
    <property type="project" value="UniProtKB-UniRule"/>
</dbReference>
<evidence type="ECO:0000313" key="9">
    <source>
        <dbReference type="EMBL" id="SVP94210.1"/>
    </source>
</evidence>
<evidence type="ECO:0000313" key="10">
    <source>
        <dbReference type="EMBL" id="SVP94942.1"/>
    </source>
</evidence>
<dbReference type="InterPro" id="IPR013979">
    <property type="entry name" value="TIF_beta_prop-like"/>
</dbReference>
<dbReference type="GO" id="GO:0003723">
    <property type="term" value="F:RNA binding"/>
    <property type="evidence" value="ECO:0007669"/>
    <property type="project" value="UniProtKB-UniRule"/>
</dbReference>
<accession>A0A3B0N309</accession>
<name>A0A3B0N309_THEAN</name>
<comment type="similarity">
    <text evidence="6 7">Belongs to the eIF-3 subunit B family.</text>
</comment>
<comment type="function">
    <text evidence="7">Component of the eukaryotic translation initiation factor 3 (eIF-3) complex, which is involved in protein synthesis and, together with other initiation factors, stimulates binding of mRNA and methionyl-tRNAi to the 40S ribosome.</text>
</comment>
<evidence type="ECO:0000256" key="5">
    <source>
        <dbReference type="ARBA" id="ARBA00022917"/>
    </source>
</evidence>
<feature type="domain" description="Translation initiation factor beta propellor-like" evidence="8">
    <location>
        <begin position="414"/>
        <end position="633"/>
    </location>
</feature>
<dbReference type="GO" id="GO:0033290">
    <property type="term" value="C:eukaryotic 48S preinitiation complex"/>
    <property type="evidence" value="ECO:0007669"/>
    <property type="project" value="UniProtKB-UniRule"/>
</dbReference>
<dbReference type="AlphaFoldDB" id="A0A3B0N309"/>
<dbReference type="EMBL" id="UIVT01000004">
    <property type="protein sequence ID" value="SVP94210.1"/>
    <property type="molecule type" value="Genomic_DNA"/>
</dbReference>
<evidence type="ECO:0000256" key="2">
    <source>
        <dbReference type="ARBA" id="ARBA00022490"/>
    </source>
</evidence>
<dbReference type="PANTHER" id="PTHR14068:SF0">
    <property type="entry name" value="EUKARYOTIC TRANSLATION INITIATION FACTOR 3 SUBUNIT B"/>
    <property type="match status" value="1"/>
</dbReference>
<dbReference type="InterPro" id="IPR015943">
    <property type="entry name" value="WD40/YVTN_repeat-like_dom_sf"/>
</dbReference>